<evidence type="ECO:0000259" key="9">
    <source>
        <dbReference type="Pfam" id="PF09402"/>
    </source>
</evidence>
<feature type="compositionally biased region" description="Basic residues" evidence="7">
    <location>
        <begin position="235"/>
        <end position="245"/>
    </location>
</feature>
<evidence type="ECO:0000256" key="8">
    <source>
        <dbReference type="SAM" id="Phobius"/>
    </source>
</evidence>
<feature type="compositionally biased region" description="Basic and acidic residues" evidence="7">
    <location>
        <begin position="110"/>
        <end position="122"/>
    </location>
</feature>
<keyword evidence="2" id="KW-0597">Phosphoprotein</keyword>
<feature type="compositionally biased region" description="Acidic residues" evidence="7">
    <location>
        <begin position="192"/>
        <end position="204"/>
    </location>
</feature>
<reference evidence="10" key="1">
    <citation type="submission" date="2022-08" db="EMBL/GenBank/DDBJ databases">
        <title>Novel sulfate-reducing endosymbionts in the free-living metamonad Anaeramoeba.</title>
        <authorList>
            <person name="Jerlstrom-Hultqvist J."/>
            <person name="Cepicka I."/>
            <person name="Gallot-Lavallee L."/>
            <person name="Salas-Leiva D."/>
            <person name="Curtis B.A."/>
            <person name="Zahonova K."/>
            <person name="Pipaliya S."/>
            <person name="Dacks J."/>
            <person name="Roger A.J."/>
        </authorList>
    </citation>
    <scope>NUCLEOTIDE SEQUENCE</scope>
    <source>
        <strain evidence="10">Schooner1</strain>
    </source>
</reference>
<feature type="compositionally biased region" description="Basic residues" evidence="7">
    <location>
        <begin position="90"/>
        <end position="105"/>
    </location>
</feature>
<evidence type="ECO:0000256" key="5">
    <source>
        <dbReference type="ARBA" id="ARBA00023136"/>
    </source>
</evidence>
<feature type="compositionally biased region" description="Polar residues" evidence="7">
    <location>
        <begin position="123"/>
        <end position="141"/>
    </location>
</feature>
<evidence type="ECO:0000256" key="3">
    <source>
        <dbReference type="ARBA" id="ARBA00022692"/>
    </source>
</evidence>
<evidence type="ECO:0000256" key="6">
    <source>
        <dbReference type="ARBA" id="ARBA00023242"/>
    </source>
</evidence>
<dbReference type="Pfam" id="PF09402">
    <property type="entry name" value="MSC"/>
    <property type="match status" value="1"/>
</dbReference>
<name>A0ABQ8ZCZ5_9EUKA</name>
<evidence type="ECO:0000313" key="11">
    <source>
        <dbReference type="Proteomes" id="UP001150062"/>
    </source>
</evidence>
<feature type="compositionally biased region" description="Acidic residues" evidence="7">
    <location>
        <begin position="153"/>
        <end position="178"/>
    </location>
</feature>
<evidence type="ECO:0000256" key="7">
    <source>
        <dbReference type="SAM" id="MobiDB-lite"/>
    </source>
</evidence>
<accession>A0ABQ8ZCZ5</accession>
<organism evidence="10 11">
    <name type="scientific">Anaeramoeba flamelloides</name>
    <dbReference type="NCBI Taxonomy" id="1746091"/>
    <lineage>
        <taxon>Eukaryota</taxon>
        <taxon>Metamonada</taxon>
        <taxon>Anaeramoebidae</taxon>
        <taxon>Anaeramoeba</taxon>
    </lineage>
</organism>
<keyword evidence="11" id="KW-1185">Reference proteome</keyword>
<dbReference type="Proteomes" id="UP001150062">
    <property type="component" value="Unassembled WGS sequence"/>
</dbReference>
<proteinExistence type="predicted"/>
<comment type="subcellular location">
    <subcellularLocation>
        <location evidence="1">Nucleus inner membrane</location>
    </subcellularLocation>
</comment>
<dbReference type="PANTHER" id="PTHR47808:SF2">
    <property type="entry name" value="LEM DOMAIN-CONTAINING PROTEIN 2"/>
    <property type="match status" value="1"/>
</dbReference>
<feature type="compositionally biased region" description="Acidic residues" evidence="7">
    <location>
        <begin position="54"/>
        <end position="84"/>
    </location>
</feature>
<evidence type="ECO:0000313" key="10">
    <source>
        <dbReference type="EMBL" id="KAJ6254739.1"/>
    </source>
</evidence>
<evidence type="ECO:0000256" key="1">
    <source>
        <dbReference type="ARBA" id="ARBA00004540"/>
    </source>
</evidence>
<dbReference type="Gene3D" id="1.10.10.1180">
    <property type="entry name" value="MAN1, winged-helix domain"/>
    <property type="match status" value="1"/>
</dbReference>
<feature type="transmembrane region" description="Helical" evidence="8">
    <location>
        <begin position="260"/>
        <end position="281"/>
    </location>
</feature>
<feature type="transmembrane region" description="Helical" evidence="8">
    <location>
        <begin position="437"/>
        <end position="456"/>
    </location>
</feature>
<keyword evidence="3 8" id="KW-0812">Transmembrane</keyword>
<evidence type="ECO:0000256" key="2">
    <source>
        <dbReference type="ARBA" id="ARBA00022553"/>
    </source>
</evidence>
<keyword evidence="4 8" id="KW-1133">Transmembrane helix</keyword>
<comment type="caution">
    <text evidence="10">The sequence shown here is derived from an EMBL/GenBank/DDBJ whole genome shotgun (WGS) entry which is preliminary data.</text>
</comment>
<dbReference type="InterPro" id="IPR044780">
    <property type="entry name" value="Heh2/Src1"/>
</dbReference>
<dbReference type="InterPro" id="IPR018996">
    <property type="entry name" value="Man1/Src1-like_C"/>
</dbReference>
<evidence type="ECO:0000256" key="4">
    <source>
        <dbReference type="ARBA" id="ARBA00022989"/>
    </source>
</evidence>
<gene>
    <name evidence="10" type="ORF">M0813_12048</name>
</gene>
<dbReference type="InterPro" id="IPR041885">
    <property type="entry name" value="MAN1_winged_helix_dom"/>
</dbReference>
<feature type="compositionally biased region" description="Basic residues" evidence="7">
    <location>
        <begin position="554"/>
        <end position="567"/>
    </location>
</feature>
<keyword evidence="5 8" id="KW-0472">Membrane</keyword>
<feature type="compositionally biased region" description="Basic and acidic residues" evidence="7">
    <location>
        <begin position="205"/>
        <end position="216"/>
    </location>
</feature>
<dbReference type="PANTHER" id="PTHR47808">
    <property type="entry name" value="INNER NUCLEAR MEMBRANE PROTEIN HEH2-RELATED"/>
    <property type="match status" value="1"/>
</dbReference>
<feature type="region of interest" description="Disordered" evidence="7">
    <location>
        <begin position="46"/>
        <end position="247"/>
    </location>
</feature>
<keyword evidence="6" id="KW-0539">Nucleus</keyword>
<sequence length="580" mass="68920">MDQDPNSLSVRELKSFISKYGGHHLLPVDKVKKTEYIKIFQQLALSLQSKQEEESSDETEEETEETEEESEESEESEEETEEEIPQQKQKQSRTKRITPNKKYKKNISFTEKKRTPKKEKYSQNENHPTNKYYTQQKQKGPNKQIKRQISSETNDESESESENENENEYESESESESDEVQKLDGGLNIESSENDEESDEEIDYDDNKWEQSHKSPNENTYIDQRVHISQQKGKAGSKKKRSVKKQKVENKMKSINYGNVLKFIFGFLILIAISIILYNYFHVEKKYYCDSFPDITDTKKRECTECPLNGICEYGELMTCDLGYQKSQNKCIRDTEKKELLNQDIEELLKKRKIEFHCNGEDGRPETEYLNKEELIEILFQERVNYPIEMIELWINNFESYQQDKNLIKKDEEIGFYFDKNPGYPIQCLMKMTLNKYWVTILITSILLIMVLFVTIRIKQKKKLLFETEHVVNKLKNKLKSQKMLSYSSDVEPYLIVNHERDNMINPNHAKKRRSLWPLVINRIKRDARIAKKTMKYYGDQVTVWEWVDNVPTTKKKRTQKKNRTHNHNNNMGYPTWDDN</sequence>
<feature type="domain" description="Man1/Src1-like C-terminal" evidence="9">
    <location>
        <begin position="300"/>
        <end position="549"/>
    </location>
</feature>
<protein>
    <submittedName>
        <fullName evidence="10">Inner nuclear membrane protein heh2-related</fullName>
    </submittedName>
</protein>
<feature type="region of interest" description="Disordered" evidence="7">
    <location>
        <begin position="554"/>
        <end position="580"/>
    </location>
</feature>
<dbReference type="EMBL" id="JAOAOG010000017">
    <property type="protein sequence ID" value="KAJ6254739.1"/>
    <property type="molecule type" value="Genomic_DNA"/>
</dbReference>